<keyword evidence="6 11" id="KW-1133">Transmembrane helix</keyword>
<feature type="transmembrane region" description="Helical" evidence="11">
    <location>
        <begin position="1106"/>
        <end position="1125"/>
    </location>
</feature>
<dbReference type="AlphaFoldDB" id="G8JWD9"/>
<dbReference type="PANTHER" id="PTHR45727">
    <property type="entry name" value="NPC INTRACELLULAR CHOLESTEROL TRANSPORTER 1"/>
    <property type="match status" value="1"/>
</dbReference>
<accession>G8JWD9</accession>
<feature type="transmembrane region" description="Helical" evidence="11">
    <location>
        <begin position="587"/>
        <end position="611"/>
    </location>
</feature>
<feature type="transmembrane region" description="Helical" evidence="11">
    <location>
        <begin position="617"/>
        <end position="638"/>
    </location>
</feature>
<evidence type="ECO:0000256" key="5">
    <source>
        <dbReference type="ARBA" id="ARBA00022729"/>
    </source>
</evidence>
<dbReference type="GO" id="GO:0006665">
    <property type="term" value="P:sphingolipid metabolic process"/>
    <property type="evidence" value="ECO:0007669"/>
    <property type="project" value="EnsemblFungi"/>
</dbReference>
<evidence type="ECO:0000256" key="1">
    <source>
        <dbReference type="ARBA" id="ARBA00004141"/>
    </source>
</evidence>
<evidence type="ECO:0000256" key="10">
    <source>
        <dbReference type="ARBA" id="ARBA00023180"/>
    </source>
</evidence>
<gene>
    <name evidence="14" type="ordered locus">Ecym_7320</name>
</gene>
<sequence>MIRSTILWGIYMLLNLSVCYAKPECAIYSSCGKKSLFGASLPCSVSKEFTPEPLSKNDVKLLVEVCGKEWDGMDHLCCNREQIISLKKNLKKANGIIASCPACKKNFQDLFCHFTCSPDQRTFINVTKTQQSLQKKEIVTELSFFMSTDFASMFYDSCKDVKFSATNGYAMDLIGGGATDYEGFLKFLGDEKPMLGGSPFQINFVYNSSTDVYQDFNETAYLCNDTTYKCACTDCQGSCPNLKEIKSGSCKVAGLPCFSFGTLIAFAAVTVAMGVFHVYLFNKKNVKSILTNDDGVLNNLQDSDTNDDRLFHQYPTTRYGFNDKISDTINIVAEFCVDKPYYVVIGVVIVVSALASLIVLFAELETDPVNLWVDKNSKEYQQKQYFDENFGPFYRIEQIFVVDETEPVLSYDLLKWWFEVEDQITKKFKSRDNISYQDICLRPTPDSTCVIESFTQYFHGDLPSETEWKARLKSCADYPVNCLPTFQQPLKSSSLFSDKNVLEANAFVVTLLVDNHEDLAKNWEKELVAYLLNLKVPTGKRISFSTESSLNKELKGNSDVAIVIMSYLLMFLYVSWALKNKAGKNRFLLGVAGILIVFGSVLSSAGLLSVLGVKSTLIIAEVIPFLILAIGVDNIFLITAEYDRITENNYSLDVASRILMAVRRISPSVVTSVCSQILCFLLASVVPMPAVRNFAIYSAVALFCNFILQITGYVSILTLYEIKFEKYLSSGNTNRYKSTNRFSKKIKQSVKKRKKIVGIFSLWVIFSMVFLPYVPIGLDQRMAIPEKSYLSDYFSDLFEYLNVGPPVYFILRNFDLTKRTNQQKICGKFTSCDESSLANVLEQERFRSSISEPLANWFDDFMLFLNPELDECCRFKKGTHDICPPFYSRMRCETCLAPGTWDYDMSNFPEGKTFMEYFNIWINSPSDSCPLAGKAPYSKSIIYNDTAIISSVFRSQHHPLRSPDDYIKATLDADRITNELDGFDLFAYSPFYVFFSQYQTLLPLTIKLLGLSFIIVFMVSLILVGSIGTSIVLTTTVFMILIDIMACMALFNIPLNAVSLVNLVICVGLAVEICIHIARAFTMVPVGVKSDSISRSSYAISTVGESVWKGIIMTKLVGVSVLGLAKSKIFKVFYFRMWLILILIASLHALIFLPAFLAIFGGKSYVDGDSEIRLNTDNDDED</sequence>
<dbReference type="InterPro" id="IPR032190">
    <property type="entry name" value="NPC1_N"/>
</dbReference>
<dbReference type="Pfam" id="PF16414">
    <property type="entry name" value="NPC1_N"/>
    <property type="match status" value="1"/>
</dbReference>
<organism evidence="14 15">
    <name type="scientific">Eremothecium cymbalariae (strain CBS 270.75 / DBVPG 7215 / KCTC 17166 / NRRL Y-17582)</name>
    <name type="common">Yeast</name>
    <dbReference type="NCBI Taxonomy" id="931890"/>
    <lineage>
        <taxon>Eukaryota</taxon>
        <taxon>Fungi</taxon>
        <taxon>Dikarya</taxon>
        <taxon>Ascomycota</taxon>
        <taxon>Saccharomycotina</taxon>
        <taxon>Saccharomycetes</taxon>
        <taxon>Saccharomycetales</taxon>
        <taxon>Saccharomycetaceae</taxon>
        <taxon>Eremothecium</taxon>
    </lineage>
</organism>
<evidence type="ECO:0000256" key="7">
    <source>
        <dbReference type="ARBA" id="ARBA00023055"/>
    </source>
</evidence>
<feature type="signal peptide" evidence="12">
    <location>
        <begin position="1"/>
        <end position="21"/>
    </location>
</feature>
<feature type="transmembrane region" description="Helical" evidence="11">
    <location>
        <begin position="797"/>
        <end position="814"/>
    </location>
</feature>
<feature type="transmembrane region" description="Helical" evidence="11">
    <location>
        <begin position="1060"/>
        <end position="1086"/>
    </location>
</feature>
<keyword evidence="3" id="KW-0813">Transport</keyword>
<evidence type="ECO:0000259" key="13">
    <source>
        <dbReference type="PROSITE" id="PS50156"/>
    </source>
</evidence>
<feature type="transmembrane region" description="Helical" evidence="11">
    <location>
        <begin position="258"/>
        <end position="281"/>
    </location>
</feature>
<dbReference type="OMA" id="WWFDVES"/>
<keyword evidence="15" id="KW-1185">Reference proteome</keyword>
<dbReference type="Pfam" id="PF12349">
    <property type="entry name" value="Sterol-sensing"/>
    <property type="match status" value="1"/>
</dbReference>
<dbReference type="InterPro" id="IPR053958">
    <property type="entry name" value="HMGCR/SNAP/NPC1-like_SSD"/>
</dbReference>
<name>G8JWD9_ERECY</name>
<dbReference type="EMBL" id="CP002503">
    <property type="protein sequence ID" value="AET41154.1"/>
    <property type="molecule type" value="Genomic_DNA"/>
</dbReference>
<keyword evidence="5 12" id="KW-0732">Signal</keyword>
<proteinExistence type="inferred from homology"/>
<keyword evidence="8 11" id="KW-0472">Membrane</keyword>
<dbReference type="InterPro" id="IPR000731">
    <property type="entry name" value="SSD"/>
</dbReference>
<dbReference type="GO" id="GO:0000329">
    <property type="term" value="C:fungal-type vacuole membrane"/>
    <property type="evidence" value="ECO:0007669"/>
    <property type="project" value="EnsemblFungi"/>
</dbReference>
<dbReference type="eggNOG" id="KOG1933">
    <property type="taxonomic scope" value="Eukaryota"/>
</dbReference>
<evidence type="ECO:0000256" key="11">
    <source>
        <dbReference type="SAM" id="Phobius"/>
    </source>
</evidence>
<keyword evidence="10" id="KW-0325">Glycoprotein</keyword>
<feature type="transmembrane region" description="Helical" evidence="11">
    <location>
        <begin position="560"/>
        <end position="578"/>
    </location>
</feature>
<feature type="transmembrane region" description="Helical" evidence="11">
    <location>
        <begin position="1004"/>
        <end position="1025"/>
    </location>
</feature>
<dbReference type="HOGENOM" id="CLU_002359_0_1_1"/>
<evidence type="ECO:0000256" key="2">
    <source>
        <dbReference type="ARBA" id="ARBA00005585"/>
    </source>
</evidence>
<feature type="chain" id="PRO_5003511018" description="SSD domain-containing protein" evidence="12">
    <location>
        <begin position="22"/>
        <end position="1182"/>
    </location>
</feature>
<feature type="transmembrane region" description="Helical" evidence="11">
    <location>
        <begin position="341"/>
        <end position="362"/>
    </location>
</feature>
<dbReference type="InterPro" id="IPR053956">
    <property type="entry name" value="NPC1_MLD"/>
</dbReference>
<dbReference type="RefSeq" id="XP_003647971.1">
    <property type="nucleotide sequence ID" value="XM_003647923.1"/>
</dbReference>
<evidence type="ECO:0000256" key="9">
    <source>
        <dbReference type="ARBA" id="ARBA00023157"/>
    </source>
</evidence>
<keyword evidence="9" id="KW-1015">Disulfide bond</keyword>
<feature type="domain" description="SSD" evidence="13">
    <location>
        <begin position="559"/>
        <end position="719"/>
    </location>
</feature>
<reference evidence="15" key="1">
    <citation type="journal article" date="2012" name="G3 (Bethesda)">
        <title>Pichia sorbitophila, an interspecies yeast hybrid reveals early steps of genome resolution following polyploidization.</title>
        <authorList>
            <person name="Leh Louis V."/>
            <person name="Despons L."/>
            <person name="Friedrich A."/>
            <person name="Martin T."/>
            <person name="Durrens P."/>
            <person name="Casaregola S."/>
            <person name="Neuveglise C."/>
            <person name="Fairhead C."/>
            <person name="Marck C."/>
            <person name="Cruz J.A."/>
            <person name="Straub M.L."/>
            <person name="Kugler V."/>
            <person name="Sacerdot C."/>
            <person name="Uzunov Z."/>
            <person name="Thierry A."/>
            <person name="Weiss S."/>
            <person name="Bleykasten C."/>
            <person name="De Montigny J."/>
            <person name="Jacques N."/>
            <person name="Jung P."/>
            <person name="Lemaire M."/>
            <person name="Mallet S."/>
            <person name="Morel G."/>
            <person name="Richard G.F."/>
            <person name="Sarkar A."/>
            <person name="Savel G."/>
            <person name="Schacherer J."/>
            <person name="Seret M.L."/>
            <person name="Talla E."/>
            <person name="Samson G."/>
            <person name="Jubin C."/>
            <person name="Poulain J."/>
            <person name="Vacherie B."/>
            <person name="Barbe V."/>
            <person name="Pelletier E."/>
            <person name="Sherman D.J."/>
            <person name="Westhof E."/>
            <person name="Weissenbach J."/>
            <person name="Baret P.V."/>
            <person name="Wincker P."/>
            <person name="Gaillardin C."/>
            <person name="Dujon B."/>
            <person name="Souciet J.L."/>
        </authorList>
    </citation>
    <scope>NUCLEOTIDE SEQUENCE [LARGE SCALE GENOMIC DNA]</scope>
    <source>
        <strain evidence="15">CBS 270.75 / DBVPG 7215 / KCTC 17166 / NRRL Y-17582</strain>
    </source>
</reference>
<feature type="transmembrane region" description="Helical" evidence="11">
    <location>
        <begin position="669"/>
        <end position="688"/>
    </location>
</feature>
<feature type="transmembrane region" description="Helical" evidence="11">
    <location>
        <begin position="694"/>
        <end position="720"/>
    </location>
</feature>
<evidence type="ECO:0000256" key="12">
    <source>
        <dbReference type="SAM" id="SignalP"/>
    </source>
</evidence>
<dbReference type="PROSITE" id="PS50156">
    <property type="entry name" value="SSD"/>
    <property type="match status" value="1"/>
</dbReference>
<evidence type="ECO:0000256" key="3">
    <source>
        <dbReference type="ARBA" id="ARBA00022448"/>
    </source>
</evidence>
<feature type="transmembrane region" description="Helical" evidence="11">
    <location>
        <begin position="1031"/>
        <end position="1053"/>
    </location>
</feature>
<evidence type="ECO:0000256" key="6">
    <source>
        <dbReference type="ARBA" id="ARBA00022989"/>
    </source>
</evidence>
<dbReference type="Proteomes" id="UP000006790">
    <property type="component" value="Chromosome 7"/>
</dbReference>
<dbReference type="InParanoid" id="G8JWD9"/>
<dbReference type="Pfam" id="PF22314">
    <property type="entry name" value="NPC1_MLD"/>
    <property type="match status" value="1"/>
</dbReference>
<dbReference type="Gene3D" id="1.20.1640.10">
    <property type="entry name" value="Multidrug efflux transporter AcrB transmembrane domain"/>
    <property type="match status" value="2"/>
</dbReference>
<dbReference type="FunFam" id="1.20.1640.10:FF:000029">
    <property type="entry name" value="Putative Patched sphingolipid transporter"/>
    <property type="match status" value="1"/>
</dbReference>
<feature type="transmembrane region" description="Helical" evidence="11">
    <location>
        <begin position="1137"/>
        <end position="1160"/>
    </location>
</feature>
<comment type="similarity">
    <text evidence="2">Belongs to the patched family.</text>
</comment>
<protein>
    <recommendedName>
        <fullName evidence="13">SSD domain-containing protein</fullName>
    </recommendedName>
</protein>
<evidence type="ECO:0000313" key="15">
    <source>
        <dbReference type="Proteomes" id="UP000006790"/>
    </source>
</evidence>
<dbReference type="PANTHER" id="PTHR45727:SF2">
    <property type="entry name" value="NPC INTRACELLULAR CHOLESTEROL TRANSPORTER 1"/>
    <property type="match status" value="1"/>
</dbReference>
<evidence type="ECO:0000256" key="8">
    <source>
        <dbReference type="ARBA" id="ARBA00023136"/>
    </source>
</evidence>
<dbReference type="GO" id="GO:0032934">
    <property type="term" value="F:sterol binding"/>
    <property type="evidence" value="ECO:0007669"/>
    <property type="project" value="EnsemblFungi"/>
</dbReference>
<dbReference type="KEGG" id="erc:Ecym_7320"/>
<dbReference type="STRING" id="931890.G8JWD9"/>
<evidence type="ECO:0000256" key="4">
    <source>
        <dbReference type="ARBA" id="ARBA00022692"/>
    </source>
</evidence>
<dbReference type="GO" id="GO:0015918">
    <property type="term" value="P:sterol transport"/>
    <property type="evidence" value="ECO:0007669"/>
    <property type="project" value="EnsemblFungi"/>
</dbReference>
<dbReference type="SUPFAM" id="SSF82866">
    <property type="entry name" value="Multidrug efflux transporter AcrB transmembrane domain"/>
    <property type="match status" value="2"/>
</dbReference>
<evidence type="ECO:0000313" key="14">
    <source>
        <dbReference type="EMBL" id="AET41154.1"/>
    </source>
</evidence>
<keyword evidence="4 11" id="KW-0812">Transmembrane</keyword>
<feature type="transmembrane region" description="Helical" evidence="11">
    <location>
        <begin position="756"/>
        <end position="777"/>
    </location>
</feature>
<dbReference type="GeneID" id="11472630"/>
<dbReference type="OrthoDB" id="6510177at2759"/>
<keyword evidence="7" id="KW-0445">Lipid transport</keyword>
<comment type="subcellular location">
    <subcellularLocation>
        <location evidence="1">Membrane</location>
        <topology evidence="1">Multi-pass membrane protein</topology>
    </subcellularLocation>
</comment>
<dbReference type="FunCoup" id="G8JWD9">
    <property type="interactions" value="509"/>
</dbReference>